<reference evidence="9" key="2">
    <citation type="submission" date="2020-09" db="EMBL/GenBank/DDBJ databases">
        <authorList>
            <person name="Sun Q."/>
            <person name="Kim S."/>
        </authorList>
    </citation>
    <scope>NUCLEOTIDE SEQUENCE</scope>
    <source>
        <strain evidence="9">KCTC 32255</strain>
    </source>
</reference>
<dbReference type="Proteomes" id="UP000648075">
    <property type="component" value="Unassembled WGS sequence"/>
</dbReference>
<reference evidence="9" key="1">
    <citation type="journal article" date="2014" name="Int. J. Syst. Evol. Microbiol.">
        <title>Complete genome sequence of Corynebacterium casei LMG S-19264T (=DSM 44701T), isolated from a smear-ripened cheese.</title>
        <authorList>
            <consortium name="US DOE Joint Genome Institute (JGI-PGF)"/>
            <person name="Walter F."/>
            <person name="Albersmeier A."/>
            <person name="Kalinowski J."/>
            <person name="Ruckert C."/>
        </authorList>
    </citation>
    <scope>NUCLEOTIDE SEQUENCE</scope>
    <source>
        <strain evidence="9">KCTC 32255</strain>
    </source>
</reference>
<dbReference type="EMBL" id="BMZA01000006">
    <property type="protein sequence ID" value="GGZ04953.1"/>
    <property type="molecule type" value="Genomic_DNA"/>
</dbReference>
<dbReference type="InterPro" id="IPR050570">
    <property type="entry name" value="Cell_wall_metabolism_enzyme"/>
</dbReference>
<accession>A0A918PFG2</accession>
<dbReference type="InterPro" id="IPR011055">
    <property type="entry name" value="Dup_hybrid_motif"/>
</dbReference>
<comment type="cofactor">
    <cofactor evidence="1">
        <name>Zn(2+)</name>
        <dbReference type="ChEBI" id="CHEBI:29105"/>
    </cofactor>
</comment>
<evidence type="ECO:0000256" key="6">
    <source>
        <dbReference type="ARBA" id="ARBA00023049"/>
    </source>
</evidence>
<evidence type="ECO:0000256" key="5">
    <source>
        <dbReference type="ARBA" id="ARBA00022833"/>
    </source>
</evidence>
<dbReference type="PANTHER" id="PTHR21666:SF288">
    <property type="entry name" value="CELL DIVISION PROTEIN YTFB"/>
    <property type="match status" value="1"/>
</dbReference>
<evidence type="ECO:0000256" key="1">
    <source>
        <dbReference type="ARBA" id="ARBA00001947"/>
    </source>
</evidence>
<keyword evidence="5" id="KW-0862">Zinc</keyword>
<dbReference type="GO" id="GO:0004222">
    <property type="term" value="F:metalloendopeptidase activity"/>
    <property type="evidence" value="ECO:0007669"/>
    <property type="project" value="TreeGrafter"/>
</dbReference>
<dbReference type="RefSeq" id="WP_189621038.1">
    <property type="nucleotide sequence ID" value="NZ_BMZA01000006.1"/>
</dbReference>
<gene>
    <name evidence="9" type="ORF">GCM10011614_19740</name>
</gene>
<dbReference type="Gene3D" id="3.10.450.350">
    <property type="match status" value="1"/>
</dbReference>
<dbReference type="InterPro" id="IPR016047">
    <property type="entry name" value="M23ase_b-sheet_dom"/>
</dbReference>
<evidence type="ECO:0000256" key="3">
    <source>
        <dbReference type="ARBA" id="ARBA00022723"/>
    </source>
</evidence>
<organism evidence="9 10">
    <name type="scientific">Novosphingobium colocasiae</name>
    <dbReference type="NCBI Taxonomy" id="1256513"/>
    <lineage>
        <taxon>Bacteria</taxon>
        <taxon>Pseudomonadati</taxon>
        <taxon>Pseudomonadota</taxon>
        <taxon>Alphaproteobacteria</taxon>
        <taxon>Sphingomonadales</taxon>
        <taxon>Sphingomonadaceae</taxon>
        <taxon>Novosphingobium</taxon>
    </lineage>
</organism>
<dbReference type="Gene3D" id="2.70.70.10">
    <property type="entry name" value="Glucose Permease (Domain IIA)"/>
    <property type="match status" value="1"/>
</dbReference>
<keyword evidence="2" id="KW-0645">Protease</keyword>
<dbReference type="CDD" id="cd12797">
    <property type="entry name" value="M23_peptidase"/>
    <property type="match status" value="1"/>
</dbReference>
<keyword evidence="6" id="KW-0482">Metalloprotease</keyword>
<keyword evidence="3" id="KW-0479">Metal-binding</keyword>
<dbReference type="GO" id="GO:0046872">
    <property type="term" value="F:metal ion binding"/>
    <property type="evidence" value="ECO:0007669"/>
    <property type="project" value="UniProtKB-KW"/>
</dbReference>
<name>A0A918PFG2_9SPHN</name>
<evidence type="ECO:0000256" key="4">
    <source>
        <dbReference type="ARBA" id="ARBA00022801"/>
    </source>
</evidence>
<evidence type="ECO:0000313" key="9">
    <source>
        <dbReference type="EMBL" id="GGZ04953.1"/>
    </source>
</evidence>
<evidence type="ECO:0000256" key="2">
    <source>
        <dbReference type="ARBA" id="ARBA00022670"/>
    </source>
</evidence>
<evidence type="ECO:0000256" key="7">
    <source>
        <dbReference type="SAM" id="MobiDB-lite"/>
    </source>
</evidence>
<evidence type="ECO:0000313" key="10">
    <source>
        <dbReference type="Proteomes" id="UP000648075"/>
    </source>
</evidence>
<dbReference type="SUPFAM" id="SSF51261">
    <property type="entry name" value="Duplicated hybrid motif"/>
    <property type="match status" value="1"/>
</dbReference>
<dbReference type="Pfam" id="PF01551">
    <property type="entry name" value="Peptidase_M23"/>
    <property type="match status" value="1"/>
</dbReference>
<dbReference type="AlphaFoldDB" id="A0A918PFG2"/>
<feature type="domain" description="M23ase beta-sheet core" evidence="8">
    <location>
        <begin position="392"/>
        <end position="487"/>
    </location>
</feature>
<keyword evidence="4" id="KW-0378">Hydrolase</keyword>
<dbReference type="GO" id="GO:0006508">
    <property type="term" value="P:proteolysis"/>
    <property type="evidence" value="ECO:0007669"/>
    <property type="project" value="UniProtKB-KW"/>
</dbReference>
<protein>
    <recommendedName>
        <fullName evidence="8">M23ase beta-sheet core domain-containing protein</fullName>
    </recommendedName>
</protein>
<feature type="region of interest" description="Disordered" evidence="7">
    <location>
        <begin position="524"/>
        <end position="546"/>
    </location>
</feature>
<proteinExistence type="predicted"/>
<sequence length="546" mass="58067">MFKAIAQDHAEALPDSRSAIADLSHDQVLNDDGGDPVAAEPCVRAIRSGPSFADRVRARVLAFEHWCHRIDLAPDLATDIGSRRWYRGFLTLSGLTAAALAFWPDFSSVEAATTMPVNAASRDEFLSQTIAPIALGSDTGRHMGATLRVRPLASVPERPQVQLVATLAQGDSFARMLERVGVGPLDAGRAAALVGQTMPLDQIAPGTQFDITLGRRPAGNQPRALQDMAFRARFDLDLSVRRAGGSDGALALVRHPVAVDATPLRIRGTVGQSLYLSARNAGAPIAAIQSYLQAIDRQVSLQSDVSPGDTFDMILSYRRSARGERQVGDLLYAGIEHGGKPSVQLLAWGKDHQLMPSPDSVQSTTLSIGAPVAGRITSLFGMRRHPILGYVRMHAGVDFGAAWGSPIYAVADGVVNYAGPHGGHGNYVRLDNGGGIGTGYAHMSRIAVSYGMRVRAGQVIGYVGSSGLSTGPHLHFEAYRNGQVVNPLGMRFVSRPTIDPAERTAYRARLDALMKVRPGAALGDMAPSHADGPATATREIDRLAGD</sequence>
<comment type="caution">
    <text evidence="9">The sequence shown here is derived from an EMBL/GenBank/DDBJ whole genome shotgun (WGS) entry which is preliminary data.</text>
</comment>
<evidence type="ECO:0000259" key="8">
    <source>
        <dbReference type="Pfam" id="PF01551"/>
    </source>
</evidence>
<keyword evidence="10" id="KW-1185">Reference proteome</keyword>
<dbReference type="PANTHER" id="PTHR21666">
    <property type="entry name" value="PEPTIDASE-RELATED"/>
    <property type="match status" value="1"/>
</dbReference>